<dbReference type="EMBL" id="JAAAML010000002">
    <property type="protein sequence ID" value="MCO6409223.1"/>
    <property type="molecule type" value="Genomic_DNA"/>
</dbReference>
<dbReference type="SUPFAM" id="SSF51735">
    <property type="entry name" value="NAD(P)-binding Rossmann-fold domains"/>
    <property type="match status" value="1"/>
</dbReference>
<keyword evidence="5" id="KW-1185">Reference proteome</keyword>
<dbReference type="PRINTS" id="PR00080">
    <property type="entry name" value="SDRFAMILY"/>
</dbReference>
<dbReference type="RefSeq" id="WP_252916165.1">
    <property type="nucleotide sequence ID" value="NZ_JAAAML010000002.1"/>
</dbReference>
<dbReference type="PANTHER" id="PTHR44196:SF1">
    <property type="entry name" value="DEHYDROGENASE_REDUCTASE SDR FAMILY MEMBER 7B"/>
    <property type="match status" value="1"/>
</dbReference>
<dbReference type="Proteomes" id="UP001320715">
    <property type="component" value="Unassembled WGS sequence"/>
</dbReference>
<dbReference type="PRINTS" id="PR00081">
    <property type="entry name" value="GDHRDH"/>
</dbReference>
<sequence>MNLHDKHIVITGAASGLGLELLRQLQPGNRLSVIARPSAGLEALRRAFPNVDIYEADFADLGSVERAADALAKSAGTIDVLINNAAVQYTPRFTDSDFRYETIRREIDVNFASICTLVHLLLPSLMQSGAGMIVNINSGLALAPKAGSAIYCATKAALNIFSQSLSYQLEDTNVAVRQVFLPLVDTAMTNGRGGGKLPPDRVATTIITGLASDRTTIDVGRVKALRILLRIAPGLAAKIMKRG</sequence>
<comment type="similarity">
    <text evidence="1 3">Belongs to the short-chain dehydrogenases/reductases (SDR) family.</text>
</comment>
<dbReference type="InterPro" id="IPR020904">
    <property type="entry name" value="Sc_DH/Rdtase_CS"/>
</dbReference>
<dbReference type="Pfam" id="PF00106">
    <property type="entry name" value="adh_short"/>
    <property type="match status" value="1"/>
</dbReference>
<gene>
    <name evidence="4" type="ORF">GTW23_13645</name>
</gene>
<dbReference type="InterPro" id="IPR002347">
    <property type="entry name" value="SDR_fam"/>
</dbReference>
<accession>A0ABT1CTK2</accession>
<evidence type="ECO:0000256" key="1">
    <source>
        <dbReference type="ARBA" id="ARBA00006484"/>
    </source>
</evidence>
<reference evidence="4 5" key="1">
    <citation type="submission" date="2020-01" db="EMBL/GenBank/DDBJ databases">
        <title>Genomes of bacteria type strains.</title>
        <authorList>
            <person name="Chen J."/>
            <person name="Zhu S."/>
            <person name="Yang J."/>
        </authorList>
    </citation>
    <scope>NUCLEOTIDE SEQUENCE [LARGE SCALE GENOMIC DNA]</scope>
    <source>
        <strain evidence="4 5">DSM 16655</strain>
    </source>
</reference>
<evidence type="ECO:0000256" key="3">
    <source>
        <dbReference type="RuleBase" id="RU000363"/>
    </source>
</evidence>
<protein>
    <submittedName>
        <fullName evidence="4">SDR family NAD(P)-dependent oxidoreductase</fullName>
    </submittedName>
</protein>
<comment type="caution">
    <text evidence="4">The sequence shown here is derived from an EMBL/GenBank/DDBJ whole genome shotgun (WGS) entry which is preliminary data.</text>
</comment>
<evidence type="ECO:0000256" key="2">
    <source>
        <dbReference type="ARBA" id="ARBA00023002"/>
    </source>
</evidence>
<dbReference type="PROSITE" id="PS00061">
    <property type="entry name" value="ADH_SHORT"/>
    <property type="match status" value="1"/>
</dbReference>
<keyword evidence="2" id="KW-0560">Oxidoreductase</keyword>
<evidence type="ECO:0000313" key="5">
    <source>
        <dbReference type="Proteomes" id="UP001320715"/>
    </source>
</evidence>
<name>A0ABT1CTK2_9HYPH</name>
<dbReference type="Gene3D" id="3.40.50.720">
    <property type="entry name" value="NAD(P)-binding Rossmann-like Domain"/>
    <property type="match status" value="1"/>
</dbReference>
<dbReference type="PANTHER" id="PTHR44196">
    <property type="entry name" value="DEHYDROGENASE/REDUCTASE SDR FAMILY MEMBER 7B"/>
    <property type="match status" value="1"/>
</dbReference>
<proteinExistence type="inferred from homology"/>
<dbReference type="InterPro" id="IPR036291">
    <property type="entry name" value="NAD(P)-bd_dom_sf"/>
</dbReference>
<organism evidence="4 5">
    <name type="scientific">Hoeflea alexandrii</name>
    <dbReference type="NCBI Taxonomy" id="288436"/>
    <lineage>
        <taxon>Bacteria</taxon>
        <taxon>Pseudomonadati</taxon>
        <taxon>Pseudomonadota</taxon>
        <taxon>Alphaproteobacteria</taxon>
        <taxon>Hyphomicrobiales</taxon>
        <taxon>Rhizobiaceae</taxon>
        <taxon>Hoeflea</taxon>
    </lineage>
</organism>
<evidence type="ECO:0000313" key="4">
    <source>
        <dbReference type="EMBL" id="MCO6409223.1"/>
    </source>
</evidence>